<accession>A0A6A7BX94</accession>
<gene>
    <name evidence="1" type="ORF">K470DRAFT_95208</name>
</gene>
<dbReference type="AlphaFoldDB" id="A0A6A7BX94"/>
<reference evidence="1" key="1">
    <citation type="journal article" date="2020" name="Stud. Mycol.">
        <title>101 Dothideomycetes genomes: a test case for predicting lifestyles and emergence of pathogens.</title>
        <authorList>
            <person name="Haridas S."/>
            <person name="Albert R."/>
            <person name="Binder M."/>
            <person name="Bloem J."/>
            <person name="Labutti K."/>
            <person name="Salamov A."/>
            <person name="Andreopoulos B."/>
            <person name="Baker S."/>
            <person name="Barry K."/>
            <person name="Bills G."/>
            <person name="Bluhm B."/>
            <person name="Cannon C."/>
            <person name="Castanera R."/>
            <person name="Culley D."/>
            <person name="Daum C."/>
            <person name="Ezra D."/>
            <person name="Gonzalez J."/>
            <person name="Henrissat B."/>
            <person name="Kuo A."/>
            <person name="Liang C."/>
            <person name="Lipzen A."/>
            <person name="Lutzoni F."/>
            <person name="Magnuson J."/>
            <person name="Mondo S."/>
            <person name="Nolan M."/>
            <person name="Ohm R."/>
            <person name="Pangilinan J."/>
            <person name="Park H.-J."/>
            <person name="Ramirez L."/>
            <person name="Alfaro M."/>
            <person name="Sun H."/>
            <person name="Tritt A."/>
            <person name="Yoshinaga Y."/>
            <person name="Zwiers L.-H."/>
            <person name="Turgeon B."/>
            <person name="Goodwin S."/>
            <person name="Spatafora J."/>
            <person name="Crous P."/>
            <person name="Grigoriev I."/>
        </authorList>
    </citation>
    <scope>NUCLEOTIDE SEQUENCE</scope>
    <source>
        <strain evidence="1">CBS 480.64</strain>
    </source>
</reference>
<keyword evidence="2" id="KW-1185">Reference proteome</keyword>
<evidence type="ECO:0000313" key="2">
    <source>
        <dbReference type="Proteomes" id="UP000799421"/>
    </source>
</evidence>
<evidence type="ECO:0000313" key="1">
    <source>
        <dbReference type="EMBL" id="KAF2859692.1"/>
    </source>
</evidence>
<dbReference type="Proteomes" id="UP000799421">
    <property type="component" value="Unassembled WGS sequence"/>
</dbReference>
<protein>
    <submittedName>
        <fullName evidence="1">Uncharacterized protein</fullName>
    </submittedName>
</protein>
<sequence>MHTSFGPCRLQRVSGFALDERKAALLHAPEWFRRKLTSFGSARGLRDQKDLQRQLAKLIVGMHCPPIQWANVGCTPDDWVGICANTAHVLLELPVHLLSLRLVEPLVQPSPYALGKRFVKAGTALSFGTPGFRDAARSTGTDCISFHLLVNICSTACFSAGVEHSLQAAWLTKRKLLKI</sequence>
<organism evidence="1 2">
    <name type="scientific">Piedraia hortae CBS 480.64</name>
    <dbReference type="NCBI Taxonomy" id="1314780"/>
    <lineage>
        <taxon>Eukaryota</taxon>
        <taxon>Fungi</taxon>
        <taxon>Dikarya</taxon>
        <taxon>Ascomycota</taxon>
        <taxon>Pezizomycotina</taxon>
        <taxon>Dothideomycetes</taxon>
        <taxon>Dothideomycetidae</taxon>
        <taxon>Capnodiales</taxon>
        <taxon>Piedraiaceae</taxon>
        <taxon>Piedraia</taxon>
    </lineage>
</organism>
<dbReference type="EMBL" id="MU005990">
    <property type="protein sequence ID" value="KAF2859692.1"/>
    <property type="molecule type" value="Genomic_DNA"/>
</dbReference>
<name>A0A6A7BX94_9PEZI</name>
<proteinExistence type="predicted"/>